<dbReference type="Proteomes" id="UP000464178">
    <property type="component" value="Chromosome"/>
</dbReference>
<dbReference type="EMBL" id="LR593886">
    <property type="protein sequence ID" value="VTR94595.1"/>
    <property type="molecule type" value="Genomic_DNA"/>
</dbReference>
<gene>
    <name evidence="1" type="ORF">SOIL9_31190</name>
</gene>
<name>A0A6P2D2H6_9BACT</name>
<dbReference type="AlphaFoldDB" id="A0A6P2D2H6"/>
<proteinExistence type="predicted"/>
<dbReference type="KEGG" id="gms:SOIL9_31190"/>
<dbReference type="RefSeq" id="WP_162669109.1">
    <property type="nucleotide sequence ID" value="NZ_LR593886.1"/>
</dbReference>
<keyword evidence="2" id="KW-1185">Reference proteome</keyword>
<organism evidence="1 2">
    <name type="scientific">Gemmata massiliana</name>
    <dbReference type="NCBI Taxonomy" id="1210884"/>
    <lineage>
        <taxon>Bacteria</taxon>
        <taxon>Pseudomonadati</taxon>
        <taxon>Planctomycetota</taxon>
        <taxon>Planctomycetia</taxon>
        <taxon>Gemmatales</taxon>
        <taxon>Gemmataceae</taxon>
        <taxon>Gemmata</taxon>
    </lineage>
</organism>
<protein>
    <submittedName>
        <fullName evidence="1">Uncharacterized protein</fullName>
    </submittedName>
</protein>
<evidence type="ECO:0000313" key="1">
    <source>
        <dbReference type="EMBL" id="VTR94595.1"/>
    </source>
</evidence>
<reference evidence="1 2" key="1">
    <citation type="submission" date="2019-05" db="EMBL/GenBank/DDBJ databases">
        <authorList>
            <consortium name="Science for Life Laboratories"/>
        </authorList>
    </citation>
    <scope>NUCLEOTIDE SEQUENCE [LARGE SCALE GENOMIC DNA]</scope>
    <source>
        <strain evidence="1">Soil9</strain>
    </source>
</reference>
<accession>A0A6P2D2H6</accession>
<evidence type="ECO:0000313" key="2">
    <source>
        <dbReference type="Proteomes" id="UP000464178"/>
    </source>
</evidence>
<sequence length="219" mass="23895">MTELPLLNPDDVLATAPEAFRRVWRSGLDQPGFTLLRLARKVNSHELRRAMVELVAAFPVAFVAERFGRFDQQVSSKFHRDGAPPASLLVLGYEPTRVRSRFWIADASAAAVRAGVSLTEYLAAHNPMFPAGEAELAPFITEVGLPRGESFIVVVNNSQLPFDPGAGNPLGVLHKAVIESPDPTGCRVINSIGFTPHKEGVSGLPPAELERFLFRDDLD</sequence>